<evidence type="ECO:0008006" key="4">
    <source>
        <dbReference type="Google" id="ProtNLM"/>
    </source>
</evidence>
<dbReference type="SUPFAM" id="SSF53335">
    <property type="entry name" value="S-adenosyl-L-methionine-dependent methyltransferases"/>
    <property type="match status" value="1"/>
</dbReference>
<protein>
    <recommendedName>
        <fullName evidence="4">Methyltransferase domain-containing protein</fullName>
    </recommendedName>
</protein>
<comment type="caution">
    <text evidence="2">The sequence shown here is derived from an EMBL/GenBank/DDBJ whole genome shotgun (WGS) entry which is preliminary data.</text>
</comment>
<gene>
    <name evidence="2" type="ORF">A3G45_02140</name>
</gene>
<evidence type="ECO:0000256" key="1">
    <source>
        <dbReference type="SAM" id="Phobius"/>
    </source>
</evidence>
<dbReference type="Pfam" id="PF13489">
    <property type="entry name" value="Methyltransf_23"/>
    <property type="match status" value="1"/>
</dbReference>
<name>A0A1G2IRU5_9BACT</name>
<keyword evidence="1" id="KW-0472">Membrane</keyword>
<reference evidence="2 3" key="1">
    <citation type="journal article" date="2016" name="Nat. Commun.">
        <title>Thousands of microbial genomes shed light on interconnected biogeochemical processes in an aquifer system.</title>
        <authorList>
            <person name="Anantharaman K."/>
            <person name="Brown C.T."/>
            <person name="Hug L.A."/>
            <person name="Sharon I."/>
            <person name="Castelle C.J."/>
            <person name="Probst A.J."/>
            <person name="Thomas B.C."/>
            <person name="Singh A."/>
            <person name="Wilkins M.J."/>
            <person name="Karaoz U."/>
            <person name="Brodie E.L."/>
            <person name="Williams K.H."/>
            <person name="Hubbard S.S."/>
            <person name="Banfield J.F."/>
        </authorList>
    </citation>
    <scope>NUCLEOTIDE SEQUENCE [LARGE SCALE GENOMIC DNA]</scope>
</reference>
<dbReference type="EMBL" id="MHPE01000005">
    <property type="protein sequence ID" value="OGZ77536.1"/>
    <property type="molecule type" value="Genomic_DNA"/>
</dbReference>
<evidence type="ECO:0000313" key="3">
    <source>
        <dbReference type="Proteomes" id="UP000178632"/>
    </source>
</evidence>
<proteinExistence type="predicted"/>
<keyword evidence="1" id="KW-0812">Transmembrane</keyword>
<dbReference type="AlphaFoldDB" id="A0A1G2IRU5"/>
<dbReference type="PANTHER" id="PTHR43861">
    <property type="entry name" value="TRANS-ACONITATE 2-METHYLTRANSFERASE-RELATED"/>
    <property type="match status" value="1"/>
</dbReference>
<keyword evidence="1" id="KW-1133">Transmembrane helix</keyword>
<dbReference type="Gene3D" id="3.40.50.150">
    <property type="entry name" value="Vaccinia Virus protein VP39"/>
    <property type="match status" value="1"/>
</dbReference>
<feature type="transmembrane region" description="Helical" evidence="1">
    <location>
        <begin position="328"/>
        <end position="350"/>
    </location>
</feature>
<dbReference type="InterPro" id="IPR029063">
    <property type="entry name" value="SAM-dependent_MTases_sf"/>
</dbReference>
<sequence>MLSERICFDFQPSRSKNFEAYTGCSAEKFLQRHRQKQSKRVEGHFVIQGNIKALNIMPFQEYPKICPICKQGKKFKFIRDFEKKQDKFSLYQCSECQVQFWLPLEIPKLSWYEEKAFRIKNAIKPKIYAGYHKKFLKTHKSFPKGTRVLDLGCAAGEFIAELKKRGCEVWGVDFDKENIRIAKEYFGLERVFALSFEDFFKKTDLPKFDIISCLAVIGYLDDPLEFIQNVKNLLKPNGTVVLNAPCRERMLVNLNHWDFPPHYFTRWNEQAVSNIFKKKGFSISRVDYVEQFKTFSEAMTSKFRTGLVGKSLTVSKNKPKSLFFLRTVYFLGCFKNYLIGTVPAAFLWVLGKILRRNNGTILVELKESKL</sequence>
<dbReference type="CDD" id="cd02440">
    <property type="entry name" value="AdoMet_MTases"/>
    <property type="match status" value="1"/>
</dbReference>
<dbReference type="Proteomes" id="UP000178632">
    <property type="component" value="Unassembled WGS sequence"/>
</dbReference>
<evidence type="ECO:0000313" key="2">
    <source>
        <dbReference type="EMBL" id="OGZ77536.1"/>
    </source>
</evidence>
<organism evidence="2 3">
    <name type="scientific">Candidatus Staskawiczbacteria bacterium RIFCSPLOWO2_12_FULL_37_15</name>
    <dbReference type="NCBI Taxonomy" id="1802218"/>
    <lineage>
        <taxon>Bacteria</taxon>
        <taxon>Candidatus Staskawicziibacteriota</taxon>
    </lineage>
</organism>
<accession>A0A1G2IRU5</accession>
<dbReference type="PANTHER" id="PTHR43861:SF6">
    <property type="entry name" value="METHYLTRANSFERASE TYPE 11"/>
    <property type="match status" value="1"/>
</dbReference>